<organism evidence="1">
    <name type="scientific">Picea glauca</name>
    <name type="common">White spruce</name>
    <name type="synonym">Pinus glauca</name>
    <dbReference type="NCBI Taxonomy" id="3330"/>
    <lineage>
        <taxon>Eukaryota</taxon>
        <taxon>Viridiplantae</taxon>
        <taxon>Streptophyta</taxon>
        <taxon>Embryophyta</taxon>
        <taxon>Tracheophyta</taxon>
        <taxon>Spermatophyta</taxon>
        <taxon>Pinopsida</taxon>
        <taxon>Pinidae</taxon>
        <taxon>Conifers I</taxon>
        <taxon>Pinales</taxon>
        <taxon>Pinaceae</taxon>
        <taxon>Picea</taxon>
    </lineage>
</organism>
<comment type="caution">
    <text evidence="1">The sequence shown here is derived from an EMBL/GenBank/DDBJ whole genome shotgun (WGS) entry which is preliminary data.</text>
</comment>
<reference evidence="1" key="1">
    <citation type="journal article" date="2015" name="Genome Biol. Evol.">
        <title>Organellar Genomes of White Spruce (Picea glauca): Assembly and Annotation.</title>
        <authorList>
            <person name="Jackman S.D."/>
            <person name="Warren R.L."/>
            <person name="Gibb E.A."/>
            <person name="Vandervalk B.P."/>
            <person name="Mohamadi H."/>
            <person name="Chu J."/>
            <person name="Raymond A."/>
            <person name="Pleasance S."/>
            <person name="Coope R."/>
            <person name="Wildung M.R."/>
            <person name="Ritland C.E."/>
            <person name="Bousquet J."/>
            <person name="Jones S.J."/>
            <person name="Bohlmann J."/>
            <person name="Birol I."/>
        </authorList>
    </citation>
    <scope>NUCLEOTIDE SEQUENCE [LARGE SCALE GENOMIC DNA]</scope>
    <source>
        <tissue evidence="1">Flushing bud</tissue>
    </source>
</reference>
<sequence>MDGYIYIDGWLEDLACSLDVSVCMGGGKAGCTGQGRVHRMISYGRDGRFKGGMLCLYLYFDLIYVAT</sequence>
<protein>
    <submittedName>
        <fullName evidence="1">Uncharacterized protein</fullName>
    </submittedName>
</protein>
<name>A0A117NHX4_PICGL</name>
<dbReference type="EMBL" id="LKAM01000004">
    <property type="protein sequence ID" value="KUM49043.1"/>
    <property type="molecule type" value="Genomic_DNA"/>
</dbReference>
<proteinExistence type="predicted"/>
<dbReference type="AlphaFoldDB" id="A0A117NHX4"/>
<evidence type="ECO:0000313" key="1">
    <source>
        <dbReference type="EMBL" id="KUM49043.1"/>
    </source>
</evidence>
<geneLocation type="mitochondrion" evidence="1"/>
<accession>A0A117NHX4</accession>
<gene>
    <name evidence="1" type="ORF">ABT39_MTgene4380</name>
</gene>
<keyword evidence="1" id="KW-0496">Mitochondrion</keyword>